<evidence type="ECO:0000313" key="3">
    <source>
        <dbReference type="EMBL" id="CAF4981035.1"/>
    </source>
</evidence>
<name>A0A8S3D092_9BILA</name>
<evidence type="ECO:0000313" key="1">
    <source>
        <dbReference type="EMBL" id="CAF4532590.1"/>
    </source>
</evidence>
<evidence type="ECO:0000313" key="4">
    <source>
        <dbReference type="Proteomes" id="UP000676336"/>
    </source>
</evidence>
<dbReference type="Proteomes" id="UP000681720">
    <property type="component" value="Unassembled WGS sequence"/>
</dbReference>
<accession>A0A8S3D092</accession>
<gene>
    <name evidence="1" type="ORF">BYL167_LOCUS37366</name>
    <name evidence="3" type="ORF">GIL414_LOCUS56032</name>
    <name evidence="2" type="ORF">SMN809_LOCUS55016</name>
</gene>
<evidence type="ECO:0000313" key="2">
    <source>
        <dbReference type="EMBL" id="CAF4968259.1"/>
    </source>
</evidence>
<sequence length="78" mass="8843">MNVWYFPDGCDRKPSTLSTTSENAQLPTKQIIEHNIWGIDTSIIESKLSSRDGVKQRATELWSQLFTHGSKAFINTTD</sequence>
<dbReference type="Proteomes" id="UP000676336">
    <property type="component" value="Unassembled WGS sequence"/>
</dbReference>
<comment type="caution">
    <text evidence="2">The sequence shown here is derived from an EMBL/GenBank/DDBJ whole genome shotgun (WGS) entry which is preliminary data.</text>
</comment>
<dbReference type="EMBL" id="CAJOBJ010200249">
    <property type="protein sequence ID" value="CAF4981035.1"/>
    <property type="molecule type" value="Genomic_DNA"/>
</dbReference>
<protein>
    <submittedName>
        <fullName evidence="2">Uncharacterized protein</fullName>
    </submittedName>
</protein>
<dbReference type="Proteomes" id="UP000681967">
    <property type="component" value="Unassembled WGS sequence"/>
</dbReference>
<proteinExistence type="predicted"/>
<dbReference type="EMBL" id="CAJOBH010084421">
    <property type="protein sequence ID" value="CAF4532590.1"/>
    <property type="molecule type" value="Genomic_DNA"/>
</dbReference>
<organism evidence="2 4">
    <name type="scientific">Rotaria magnacalcarata</name>
    <dbReference type="NCBI Taxonomy" id="392030"/>
    <lineage>
        <taxon>Eukaryota</taxon>
        <taxon>Metazoa</taxon>
        <taxon>Spiralia</taxon>
        <taxon>Gnathifera</taxon>
        <taxon>Rotifera</taxon>
        <taxon>Eurotatoria</taxon>
        <taxon>Bdelloidea</taxon>
        <taxon>Philodinida</taxon>
        <taxon>Philodinidae</taxon>
        <taxon>Rotaria</taxon>
    </lineage>
</organism>
<feature type="non-terminal residue" evidence="2">
    <location>
        <position position="78"/>
    </location>
</feature>
<reference evidence="2" key="1">
    <citation type="submission" date="2021-02" db="EMBL/GenBank/DDBJ databases">
        <authorList>
            <person name="Nowell W R."/>
        </authorList>
    </citation>
    <scope>NUCLEOTIDE SEQUENCE</scope>
</reference>
<dbReference type="EMBL" id="CAJOBI010193252">
    <property type="protein sequence ID" value="CAF4968259.1"/>
    <property type="molecule type" value="Genomic_DNA"/>
</dbReference>
<dbReference type="AlphaFoldDB" id="A0A8S3D092"/>